<dbReference type="Pfam" id="PF20899">
    <property type="entry name" value="PMT_C2"/>
    <property type="match status" value="1"/>
</dbReference>
<evidence type="ECO:0000256" key="13">
    <source>
        <dbReference type="ARBA" id="ARBA00022813"/>
    </source>
</evidence>
<evidence type="ECO:0000256" key="8">
    <source>
        <dbReference type="ARBA" id="ARBA00022679"/>
    </source>
</evidence>
<evidence type="ECO:0000256" key="18">
    <source>
        <dbReference type="ARBA" id="ARBA00023136"/>
    </source>
</evidence>
<dbReference type="CDD" id="cd20494">
    <property type="entry name" value="C58_RtxA"/>
    <property type="match status" value="1"/>
</dbReference>
<feature type="compositionally biased region" description="Basic and acidic residues" evidence="21">
    <location>
        <begin position="1494"/>
        <end position="1512"/>
    </location>
</feature>
<dbReference type="GO" id="GO:0020002">
    <property type="term" value="C:host cell plasma membrane"/>
    <property type="evidence" value="ECO:0007669"/>
    <property type="project" value="UniProtKB-SubCell"/>
</dbReference>
<keyword evidence="5" id="KW-0964">Secreted</keyword>
<feature type="domain" description="Peptidase C80" evidence="22">
    <location>
        <begin position="3870"/>
        <end position="4051"/>
    </location>
</feature>
<comment type="subcellular location">
    <subcellularLocation>
        <location evidence="2">Host cell membrane</location>
    </subcellularLocation>
    <subcellularLocation>
        <location evidence="20">Host cytoplasm</location>
        <location evidence="20">Host cytosol</location>
    </subcellularLocation>
    <subcellularLocation>
        <location evidence="3">Secreted</location>
    </subcellularLocation>
</comment>
<dbReference type="GO" id="GO:0046872">
    <property type="term" value="F:metal ion binding"/>
    <property type="evidence" value="ECO:0007669"/>
    <property type="project" value="UniProtKB-KW"/>
</dbReference>
<keyword evidence="6" id="KW-0800">Toxin</keyword>
<keyword evidence="10" id="KW-0677">Repeat</keyword>
<sequence length="4956" mass="538825">MGKSSNRSAEYFFTGKYEDDNDGNDITAINLYMGGVINAYGGNDHIVIASLSATVNTTWGNDTIEGGAGYLFVNKTHNGSVEFTGAAGGLEINHTGDNGNIDYTGGSGYNNIVRKGVQGDIRFEGGGFYNSLYSDVTHGDIHFTGAGGYNKITRKGAGNDFSGKGLEYAKAEEIILREATMNGSWIGSDHQVSGIKSAQEPNTYLFAFADNDHTKINKVQLRNDPETGRLKYYTTSWYKAGKHLNDLEKQDISGQGGFVAVNQDGAYTLSNLNVERQQAVTQHAVEKKLTENAWVTYGDGALVKASDITLSDAKMGGDAIYRDGTTVDVQAVKSNRMMPNTYVYAKKLGIHTKIVVVELRNDPKTGVLQYLARHWYKEGDHTANLANEVISYSNGYHDMGTGSYSLSDLHYSTNVVLSASARVANMHEYSESDLFGSAEGGNKESSGDVHFNGAGGGNVIQSNVTRGNVYFNGAGIANIIEHSSVFGNTKFNGAGGANVIIKKGKEGNLSFDGVGIANVLLHQSQRGDMNVNAGGAANVLVRIGDGRYLAHLLAVGNISIHKGHGNSRISMGGGFNTHTQIGNGDAFWSGVGGANVLTQMGNGNVSSILVGGVNVLTKVGEGNLESAMFGGANVITHISNEHETSDTKAIALGGTNVLTKKGKGDVLSIMAGGANVLTHVGEGKTTGIMLGGANILTKVGNGDTTGIMFGLGNILTHVGNGQTLGIMVSAGNIFTKVGNDTTIAAMIGVGNIFTHVGEGNAWALMGGAGNVFTKVGNGDALALMLALGNVFTHIGDGMSVALMIAKGNIATKVGNGDVLSAMIGKGNIFTQIGHGSTFAAMIGGANVLTKVGDDLTAALMIGKANIYTHVGKGTSIGLFGGSANIMTKVGDGTTLAAMFGEANIMTHVGDGLTGVLALGKANIVTKVGNDFMGIVAASEANLVTHVGNGTTAALLLGKGNILTKVGDGTTVGLLISKIGNIMTHVGDGTTVGFAKGDANIITKVGDGLGVNAAWGKANIMTHMGDGDRYNFAKGDVNIITKVGDGQEVTVVQGQANIVTHVGDGDDYTGAWGKANAITKVGDGRNVVLAKGDANIVTQIGDGDSFNALWSQGNVVTKVGDGMQVTAAKGKGNITTTVGDGLSATAAHGDLNINTKVGDGISVNVAWGKFNVNTKVGDGLNVSVMKGKGNANIHVGDGLNINASYARNNVAIQVGNGDFYSLAVAESNTQSNKLGALFSNIKQTLLGVAGSQAINYLVNGDEANTSGTHKGRGAIDLPEVSSLNGFKLTEIDEVTSDLKDSLKGSVTGVDAPDIGSIEHALGNEKNLNPNQSRNLIINGDFEQGDKGWLHTNDIEANHSAKAYGLSVEGHGENVSELDVQNNTSIYQDIRDLTAGESIKLSFDFARRAESSVDNGMEVLWNNQVVFSVHAGKTEWKYHTMTLTAKAGSNRLEFKGTGESDGFGYILDNIVAKSELSDSGIADHMKQDKAAQNALQDKEKAEADRQHLEQEKDKQLAAISATQAQLENTDLDALNANGQTQRNAIQGEAQAAIDELQAKVKGLEELNSHAIYHGESGEQYRDQFASGLLGHVQTELDKADETARNQLDNAQKAAAGRLGDIKDAVAKSEVGALNAEQNRQHAKQDVENARLQAENRRKEALSYEQRANQAGSDGKSAALKAEQRGQNEASAADSKTAQVQNDAKNSKLDGSYKPKRTGATGSGLSGNAYESNYSEHIEKAEQSKSSINPESTVQADGGFSEELQYLDEDLNELADAKKALDRLQINAGIRVKKSILTSDHSEMSLHQPISQPADVVTEWIGNTPKISGLDLSGLKALGKPHGQSEASDMSETDSSSRLRARAQKVADIYHWLDKGHSWNKDNGIAIDKYIPVPGFDRIDTDISNDVRQEMIDNIKEYINNPKNKNSVPKEQVASLAELFVNATIDYDWNKRVEFISMLDRYGYSFEPAYGDKSIVSFWSGKNRKFYREALDSSNPDGKKVVYDTNIKGNAFALQLNRRLISWGIESDTSKKHNLQSVVRASAYSNTGFWSSLYATGARNDVYVMSEGGIRLGNYFWNVELPVLRQLQREGLVGEIRLLDKPASEYQGVSSESIGRKLTGVGVSVKVRFDFLPPEEQERLQELDPTGYQSNTPVDVDIKLSAIDNMLNQALPFYVLREERNLLVRKLWVNKLKSDLVFEVRPWPGNNGSAFKKIIVEGYEGLAQIKSIERFILANYDNYNQLPDALNLVDDRIVSHDQRRAHIVAQKVEGSWIYKPKAELISAAELPFYNLREERNLQVRKSKDFSGFEVRPWLRNNGDDFKIIFVENPKDYTQIKALELFILANYKEYGKLPEALYWVKDQIISFDQGRTRILAEKVEGSWNYKPNTDLMSASQFQEEANVKGKIRGDSYRNVLDALRSYEEHLLQNDNDDYDSESVEKLINLHQQVEGYLLGHPDSERIPAMKKLLSQINVRMEESLILAEPTLRSAGKGSFSEFYNKLGNANLQDSEHLYLDEQGDFVIRGKSNIQTAMKAESAEKAVEQIKADVTKEYGQSVADTVFANLQSSDLAKDGKGIDVSGLKKVHQAIEQHLSPVSATLFVWKPSDHSRLGHAALQIGQGRIQISAEDAGDFNEKNYVSWWPKGGKSTDLNSIFDVSSEAYPDIRIRWRDLSQPAYPSIALKHDVASEENDGFGLHDGKRKLKKFIEKLQSAKGVDAKFADISETFAIMALANGHFLQYAEIPKHIYQPFVEKMKASNADVFELGKEFAEALRTAAKQQHSPELIEKRIAKVIREFVKREVNNILDFKSSEADKGRVFRINLAGLDVAAMQAEWQKSRQNPDARYQLLNGNCSSIVAKVLKAGGADKVIGHTWRPKFGVWTPTELFNFAQKLQEVQLETVAKKQHYSPVEELAALSGKNKTLETVIAENDGTPSLNELITKDGLRKKASVFAKPIGPAYQAILDKLDHIHNLTGNEQLSAGFELYQRITRYLDAHPDSKRNTALSGVQTQLGDIMFRGTLQEVRSPLLEIAQTRPEMALRIYQIARNEARGNTPGLTDLMVRWVKEDPYLAAKLGYQGEIPADLAFNPKFHVDLGDQFDDFKQCLSKAQDKGLLINARIDEQNKRVHLGYSYNELLDMTGSEDMKMAVYFLKEVAKQADPNFAGSHEAILLNRFANPAYLVQLEQGRLAQIEAIYHSSHQTDIAAWDKQYSSNALTQLNRQLSDGTDLNSQLSLLLKDRQGLLIGESHGSDLNGLRFVNEQMDALKAHGVTVIGLEHLRSDLAQPLIDKFLAGGDMPAELTAMIETKHLPVDLFKQAKSKRIKIIALDDNSTTRPVIEGSQHGLMYRAGAANNVAVKRLGQLAEGEKFVAIYGDAHLQSHEGIDHFVPGMTHRLGLPALKVDANNRFTAQADDTSLRKHYDDVPQLEKNLYKPNRVVGEDLEALDHSNEKDRVKAGLLEKLDNALFDKKSGKKELKQYSFHFDQSDSLLNNLEKLVPEVGNVLVTKGDDFDPKEFLEGVCFALSARYMIEERVNGLGGGKEYLSWLTDAVKAYNDNSEYKKSDINSVEAPLLNQYRRQNIGPAIQDLLSIQYSQVQNMSGFSGMKKAYEAYSGKLKANGLTGKRINYALDPDVAGYESVMGQLRDADKTTYISFMSKDHAMAVVVNKGETQTVWSFYDPNFGIKSFNNYKDFEGFMDSFHKGMITGHKSIFGYKYAASKEKNQSFNVEYNMFEDGAITHYDGVWKQARAGEQPYVLRALKEQGKTFKLGSNVTGRVVDYRDNAVTLEVTTEKGDKVLVEVESNNFKQAAHLVQSNIDHVFAHPETNKLTLKASGDISITDEVKAPLKGNTPEGVNRVVNNHDVGSWENITVKPQPESGDSRFSGQIIIQTENDPVVAKAAANLAGKHPDSSVIVQLDANGKYRVVYGDPDKLQSGKLRWQIVGHGREESAQNHTRISGYSADELALRLKQFSTDFKQAGMPDHISLVGCSLIGDDKRNGFARRFISAFDSQGIRTTVSARSNEVAVDSVGHKYTKNAQDQWVHKLTDNKIVLGWNDKGEVESNSERVRRGISENEITLSRVGHTKVDAKAQGAIADNVETFHAPKKRNRNDENSPAASSESNNQLSYSGNIDVQVGNGEFTAVYWGTSNVGIKVGTGGFKSLAFGDNNVMVHVGNSDSKHSVNIAGYQALEGAQLFVGNRNISFNMGRSNDLIVMLEKSIPTPPLVNPFDGAARISGVLQNIAGSYDSPDWLTAQNQQWTLESAKKYVSDLSGLDLTSSVDYKTLTDLDSQNERSSRGLKSDIESTLNKKYNQWLGESGNTPEIGKTSRADKLRRANEKLAFNFAVGGQGADIQVTTGNWNFMFGDNIQSILDTNLGSLFGLMTQEYTSTGMAKTTFTFSPTDIPRQIKNKLLDNLAGVTADMTLADIFGVDYTPNGGIVSRSGQPVDGVAILREMLEIIGEFSSDQLKAFTDPEKWLNSLEAGLNMGADGVKSFTESHGLKAAAPDEKQSGHVSINENNKPVLTTEELQADRTLGLNSLNLPNLFATLFSKNKQTEMKSLVTNLKENLTADLLNIQDKTFDFLRNSGHLQGDGDINVSLGNYNFNWGGDGKDLGAYLGDNNNFWGGRGDDVFYSVGTSNIFGGGKGNDVGVMMGRENRMFGGAGNDVAVLAGRINYASMDDGDDQVFAFGEGGMIDAGKGRDYIIASGNFNHIDAGEDQDYVVTIGNNNQADLGAGNDFATVFGNYNRIDGNSGNNSVKLMGYHAVINGGTGNDHLIADVVSKFSQFNGGAGDDLLILGGYQNRFKGGTGINSFVVSGEVIDNTVEDIKQGDKIIFNDINWQNLWFQRSGYDLVLLTHRDIKDTSVQGQFEALGSVTFNDYFNGKRADIITQMGDKDMQGERKYTALSTNAVDSLVQAMSGFAPNMGDSGFIDSLDSQTKSTIVTAWSDTINGKSKLA</sequence>
<keyword evidence="24" id="KW-1185">Reference proteome</keyword>
<dbReference type="STRING" id="351659.SAMN05421784_11261"/>
<dbReference type="InterPro" id="IPR038383">
    <property type="entry name" value="CPD_dom_sf"/>
</dbReference>
<evidence type="ECO:0000256" key="7">
    <source>
        <dbReference type="ARBA" id="ARBA00022670"/>
    </source>
</evidence>
<evidence type="ECO:0000256" key="20">
    <source>
        <dbReference type="ARBA" id="ARBA00023586"/>
    </source>
</evidence>
<evidence type="ECO:0000313" key="24">
    <source>
        <dbReference type="Proteomes" id="UP000242496"/>
    </source>
</evidence>
<dbReference type="InterPro" id="IPR011509">
    <property type="entry name" value="RtxA_toxin"/>
</dbReference>
<dbReference type="Pfam" id="PF03543">
    <property type="entry name" value="Peptidase_C58"/>
    <property type="match status" value="1"/>
</dbReference>
<keyword evidence="17" id="KW-0446">Lipid-binding</keyword>
<keyword evidence="8" id="KW-0808">Transferase</keyword>
<keyword evidence="15" id="KW-1043">Host membrane</keyword>
<proteinExistence type="predicted"/>
<dbReference type="SUPFAM" id="SSF51120">
    <property type="entry name" value="beta-Roll"/>
    <property type="match status" value="1"/>
</dbReference>
<dbReference type="GO" id="GO:0090729">
    <property type="term" value="F:toxin activity"/>
    <property type="evidence" value="ECO:0007669"/>
    <property type="project" value="UniProtKB-KW"/>
</dbReference>
<dbReference type="Gene3D" id="3.40.50.11050">
    <property type="match status" value="1"/>
</dbReference>
<dbReference type="Gene3D" id="1.20.140.180">
    <property type="match status" value="2"/>
</dbReference>
<evidence type="ECO:0000313" key="23">
    <source>
        <dbReference type="EMBL" id="SFU57812.1"/>
    </source>
</evidence>
<dbReference type="GO" id="GO:0005576">
    <property type="term" value="C:extracellular region"/>
    <property type="evidence" value="ECO:0007669"/>
    <property type="project" value="UniProtKB-SubCell"/>
</dbReference>
<evidence type="ECO:0000256" key="21">
    <source>
        <dbReference type="SAM" id="MobiDB-lite"/>
    </source>
</evidence>
<evidence type="ECO:0000256" key="16">
    <source>
        <dbReference type="ARBA" id="ARBA00023026"/>
    </source>
</evidence>
<accession>A0A1I7HB24</accession>
<dbReference type="GO" id="GO:0004197">
    <property type="term" value="F:cysteine-type endopeptidase activity"/>
    <property type="evidence" value="ECO:0007669"/>
    <property type="project" value="InterPro"/>
</dbReference>
<evidence type="ECO:0000256" key="19">
    <source>
        <dbReference type="ARBA" id="ARBA00023200"/>
    </source>
</evidence>
<keyword evidence="11" id="KW-0378">Hydrolase</keyword>
<evidence type="ECO:0000256" key="3">
    <source>
        <dbReference type="ARBA" id="ARBA00004613"/>
    </source>
</evidence>
<evidence type="ECO:0000256" key="12">
    <source>
        <dbReference type="ARBA" id="ARBA00022807"/>
    </source>
</evidence>
<dbReference type="GO" id="GO:0016740">
    <property type="term" value="F:transferase activity"/>
    <property type="evidence" value="ECO:0007669"/>
    <property type="project" value="UniProtKB-KW"/>
</dbReference>
<dbReference type="InterPro" id="IPR006473">
    <property type="entry name" value="Peptidase_C58_Yopt"/>
</dbReference>
<evidence type="ECO:0000256" key="11">
    <source>
        <dbReference type="ARBA" id="ARBA00022801"/>
    </source>
</evidence>
<dbReference type="GO" id="GO:0044164">
    <property type="term" value="C:host cell cytosol"/>
    <property type="evidence" value="ECO:0007669"/>
    <property type="project" value="UniProtKB-SubCell"/>
</dbReference>
<evidence type="ECO:0000256" key="1">
    <source>
        <dbReference type="ARBA" id="ARBA00001946"/>
    </source>
</evidence>
<evidence type="ECO:0000256" key="17">
    <source>
        <dbReference type="ARBA" id="ARBA00023121"/>
    </source>
</evidence>
<feature type="region of interest" description="Disordered" evidence="21">
    <location>
        <begin position="1485"/>
        <end position="1512"/>
    </location>
</feature>
<evidence type="ECO:0000256" key="5">
    <source>
        <dbReference type="ARBA" id="ARBA00022525"/>
    </source>
</evidence>
<dbReference type="InterPro" id="IPR048568">
    <property type="entry name" value="RtxA_C"/>
</dbReference>
<dbReference type="GO" id="GO:0006508">
    <property type="term" value="P:proteolysis"/>
    <property type="evidence" value="ECO:0007669"/>
    <property type="project" value="UniProtKB-KW"/>
</dbReference>
<dbReference type="InterPro" id="IPR008979">
    <property type="entry name" value="Galactose-bd-like_sf"/>
</dbReference>
<dbReference type="InterPro" id="IPR020972">
    <property type="entry name" value="Dermonecrotic/RTX_toxin_MLD"/>
</dbReference>
<name>A0A1I7HB24_9GAMM</name>
<protein>
    <submittedName>
        <fullName evidence="23">RtxA repeat-containing protein</fullName>
    </submittedName>
</protein>
<dbReference type="InterPro" id="IPR011049">
    <property type="entry name" value="Serralysin-like_metalloprot_C"/>
</dbReference>
<keyword evidence="13" id="KW-0068">Autocatalytic cleavage</keyword>
<dbReference type="Gene3D" id="2.160.20.160">
    <property type="match status" value="1"/>
</dbReference>
<keyword evidence="7" id="KW-0645">Protease</keyword>
<dbReference type="GO" id="GO:0008289">
    <property type="term" value="F:lipid binding"/>
    <property type="evidence" value="ECO:0007669"/>
    <property type="project" value="UniProtKB-KW"/>
</dbReference>
<feature type="region of interest" description="Disordered" evidence="21">
    <location>
        <begin position="1652"/>
        <end position="1727"/>
    </location>
</feature>
<dbReference type="NCBIfam" id="NF012221">
    <property type="entry name" value="MARTX_Nterm"/>
    <property type="match status" value="1"/>
</dbReference>
<dbReference type="CDD" id="cd20501">
    <property type="entry name" value="C80_RtxA-like"/>
    <property type="match status" value="1"/>
</dbReference>
<evidence type="ECO:0000256" key="4">
    <source>
        <dbReference type="ARBA" id="ARBA00022511"/>
    </source>
</evidence>
<feature type="compositionally biased region" description="Low complexity" evidence="21">
    <location>
        <begin position="4110"/>
        <end position="4120"/>
    </location>
</feature>
<dbReference type="SUPFAM" id="SSF158842">
    <property type="entry name" value="PMT central region-like"/>
    <property type="match status" value="2"/>
</dbReference>
<evidence type="ECO:0000256" key="2">
    <source>
        <dbReference type="ARBA" id="ARBA00004165"/>
    </source>
</evidence>
<dbReference type="InterPro" id="IPR049824">
    <property type="entry name" value="RtxA-like_C80"/>
</dbReference>
<organism evidence="23 24">
    <name type="scientific">Xenorhabdus koppenhoeferi</name>
    <dbReference type="NCBI Taxonomy" id="351659"/>
    <lineage>
        <taxon>Bacteria</taxon>
        <taxon>Pseudomonadati</taxon>
        <taxon>Pseudomonadota</taxon>
        <taxon>Gammaproteobacteria</taxon>
        <taxon>Enterobacterales</taxon>
        <taxon>Morganellaceae</taxon>
        <taxon>Xenorhabdus</taxon>
    </lineage>
</organism>
<keyword evidence="4" id="KW-1032">Host cell membrane</keyword>
<dbReference type="InterPro" id="IPR048461">
    <property type="entry name" value="ToxA-like_C2"/>
</dbReference>
<evidence type="ECO:0000256" key="6">
    <source>
        <dbReference type="ARBA" id="ARBA00022656"/>
    </source>
</evidence>
<keyword evidence="14" id="KW-0460">Magnesium</keyword>
<comment type="cofactor">
    <cofactor evidence="1">
        <name>Mg(2+)</name>
        <dbReference type="ChEBI" id="CHEBI:18420"/>
    </cofactor>
</comment>
<dbReference type="SUPFAM" id="SSF49785">
    <property type="entry name" value="Galactose-binding domain-like"/>
    <property type="match status" value="1"/>
</dbReference>
<keyword evidence="9" id="KW-0479">Metal-binding</keyword>
<evidence type="ECO:0000256" key="10">
    <source>
        <dbReference type="ARBA" id="ARBA00022737"/>
    </source>
</evidence>
<evidence type="ECO:0000256" key="14">
    <source>
        <dbReference type="ARBA" id="ARBA00022842"/>
    </source>
</evidence>
<evidence type="ECO:0000256" key="9">
    <source>
        <dbReference type="ARBA" id="ARBA00022723"/>
    </source>
</evidence>
<dbReference type="EMBL" id="FPBJ01000012">
    <property type="protein sequence ID" value="SFU57812.1"/>
    <property type="molecule type" value="Genomic_DNA"/>
</dbReference>
<dbReference type="Gene3D" id="2.60.120.260">
    <property type="entry name" value="Galactose-binding domain-like"/>
    <property type="match status" value="1"/>
</dbReference>
<dbReference type="Proteomes" id="UP000242496">
    <property type="component" value="Unassembled WGS sequence"/>
</dbReference>
<dbReference type="CDD" id="cd14729">
    <property type="entry name" value="RtxA-like"/>
    <property type="match status" value="1"/>
</dbReference>
<gene>
    <name evidence="23" type="ORF">SAMN05421784_11261</name>
</gene>
<dbReference type="SUPFAM" id="SSF159501">
    <property type="entry name" value="EreA/ChaN-like"/>
    <property type="match status" value="1"/>
</dbReference>
<dbReference type="Pfam" id="PF07634">
    <property type="entry name" value="RtxA"/>
    <property type="match status" value="34"/>
</dbReference>
<reference evidence="24" key="1">
    <citation type="submission" date="2016-10" db="EMBL/GenBank/DDBJ databases">
        <authorList>
            <person name="Varghese N."/>
            <person name="Submissions S."/>
        </authorList>
    </citation>
    <scope>NUCLEOTIDE SEQUENCE [LARGE SCALE GENOMIC DNA]</scope>
    <source>
        <strain evidence="24">DSM 18168</strain>
    </source>
</reference>
<evidence type="ECO:0000256" key="15">
    <source>
        <dbReference type="ARBA" id="ARBA00022870"/>
    </source>
</evidence>
<dbReference type="InterPro" id="IPR020974">
    <property type="entry name" value="CPD_dom"/>
</dbReference>
<keyword evidence="19" id="KW-1035">Host cytoplasm</keyword>
<dbReference type="SMR" id="A0A1I7HB24"/>
<keyword evidence="18" id="KW-0472">Membrane</keyword>
<dbReference type="Pfam" id="PF11713">
    <property type="entry name" value="Peptidase_C80"/>
    <property type="match status" value="1"/>
</dbReference>
<dbReference type="PROSITE" id="PS51771">
    <property type="entry name" value="CGT_MARTX_CPD"/>
    <property type="match status" value="1"/>
</dbReference>
<dbReference type="Pfam" id="PF21735">
    <property type="entry name" value="RtxA_C"/>
    <property type="match status" value="6"/>
</dbReference>
<keyword evidence="16" id="KW-0843">Virulence</keyword>
<dbReference type="CDD" id="cd16840">
    <property type="entry name" value="toxin_MLD"/>
    <property type="match status" value="2"/>
</dbReference>
<evidence type="ECO:0000259" key="22">
    <source>
        <dbReference type="PROSITE" id="PS51771"/>
    </source>
</evidence>
<keyword evidence="12" id="KW-0788">Thiol protease</keyword>
<feature type="region of interest" description="Disordered" evidence="21">
    <location>
        <begin position="4094"/>
        <end position="4125"/>
    </location>
</feature>
<feature type="compositionally biased region" description="Polar residues" evidence="21">
    <location>
        <begin position="1682"/>
        <end position="1701"/>
    </location>
</feature>
<dbReference type="RefSeq" id="WP_245759022.1">
    <property type="nucleotide sequence ID" value="NZ_CAWRBG010000081.1"/>
</dbReference>
<dbReference type="Pfam" id="PF11647">
    <property type="entry name" value="MLD"/>
    <property type="match status" value="2"/>
</dbReference>
<dbReference type="Gene3D" id="3.40.50.11550">
    <property type="match status" value="1"/>
</dbReference>